<evidence type="ECO:0000313" key="8">
    <source>
        <dbReference type="EMBL" id="KAK1786409.1"/>
    </source>
</evidence>
<dbReference type="InterPro" id="IPR011333">
    <property type="entry name" value="SKP1/BTB/POZ_sf"/>
</dbReference>
<feature type="compositionally biased region" description="Polar residues" evidence="5">
    <location>
        <begin position="482"/>
        <end position="493"/>
    </location>
</feature>
<keyword evidence="3" id="KW-0804">Transcription</keyword>
<evidence type="ECO:0000256" key="3">
    <source>
        <dbReference type="ARBA" id="ARBA00023163"/>
    </source>
</evidence>
<dbReference type="InterPro" id="IPR004827">
    <property type="entry name" value="bZIP"/>
</dbReference>
<dbReference type="InterPro" id="IPR000210">
    <property type="entry name" value="BTB/POZ_dom"/>
</dbReference>
<dbReference type="InterPro" id="IPR046347">
    <property type="entry name" value="bZIP_sf"/>
</dbReference>
<accession>A0AAD9DN27</accession>
<dbReference type="AlphaFoldDB" id="A0AAD9DN27"/>
<dbReference type="GO" id="GO:0000978">
    <property type="term" value="F:RNA polymerase II cis-regulatory region sequence-specific DNA binding"/>
    <property type="evidence" value="ECO:0007669"/>
    <property type="project" value="TreeGrafter"/>
</dbReference>
<dbReference type="InterPro" id="IPR004826">
    <property type="entry name" value="bZIP_Maf"/>
</dbReference>
<feature type="region of interest" description="Disordered" evidence="5">
    <location>
        <begin position="203"/>
        <end position="262"/>
    </location>
</feature>
<dbReference type="SUPFAM" id="SSF47454">
    <property type="entry name" value="A DNA-binding domain in eukaryotic transcription factors"/>
    <property type="match status" value="1"/>
</dbReference>
<dbReference type="SMART" id="SM00225">
    <property type="entry name" value="BTB"/>
    <property type="match status" value="1"/>
</dbReference>
<keyword evidence="2" id="KW-0238">DNA-binding</keyword>
<dbReference type="InterPro" id="IPR008917">
    <property type="entry name" value="TF_DNA-bd_sf"/>
</dbReference>
<dbReference type="GO" id="GO:0000981">
    <property type="term" value="F:DNA-binding transcription factor activity, RNA polymerase II-specific"/>
    <property type="evidence" value="ECO:0007669"/>
    <property type="project" value="TreeGrafter"/>
</dbReference>
<dbReference type="SUPFAM" id="SSF57959">
    <property type="entry name" value="Leucine zipper domain"/>
    <property type="match status" value="1"/>
</dbReference>
<feature type="region of interest" description="Disordered" evidence="5">
    <location>
        <begin position="1"/>
        <end position="25"/>
    </location>
</feature>
<evidence type="ECO:0000256" key="2">
    <source>
        <dbReference type="ARBA" id="ARBA00023125"/>
    </source>
</evidence>
<sequence length="759" mass="82799">FTNSASHRASYHRSTRVRRADMTSPGGVVKRTRCVPAGLLVLKSSAMSVDGVRTSVFTFQSAVHSVHVLRSLDQQRQKDIFCDVTVEVESRSFRAHSSVLACCSDYFYTRLLSHTGWNLIITLPDEVTVEGFVPLLQFAYTAKLHFTKENILEIHRCADLLGFHNLEKGCFDFLVPKFFNGSETNQEAKKRNKTCTHSKTCHDLQQAVSPERRPAAEADAGPQARVAAVELRDPAMPGVQSPGERPPSSSDEDLHLDSPLVTFPVPAGQNRAQLCLQNCGPQLLLSSSVASTEICPFLSMPRAGGSEDVHPAGDGCDGDVLQTGETLANRLTVDDGDSPSRTSAGEDLNVAPMVKEQFDQPLRALQTSLCPLSSTEANEVLDSITSVSNLEGTGTEGMPAFPSPEQIFPDPAHSEGCAQRSTVEREVAEHLAKGFWPELSSSLTESLESVDQAAVGNASDFHWLKHLDLGAAPDDCPFLRDLSSNEGHTSQTDAESKLESGEGSCVSTINSGENSECDTEGDGVGGTVPECEKNTEAVCAKTNCAVSRVMLAVHDGVKREPESEQKWEGPELSESVLCSASLPWQADLPVPAEQISSMSRRAFLRMLREQRLSPEQLELVQDVRRRSKNRMAAQRCRKRKLDCIYRLEGDIKKLRTQKEKLLHERRQLRRSMEDTRQSLSRLCQSVCTEASAPPEQLRLLPRYLSSDCSAPVILTCVTSSSRDPVLHARPEACPPDPGGNGAGVTPAGTQNNVTDSHVT</sequence>
<keyword evidence="4" id="KW-0175">Coiled coil</keyword>
<evidence type="ECO:0000256" key="4">
    <source>
        <dbReference type="SAM" id="Coils"/>
    </source>
</evidence>
<dbReference type="EMBL" id="JAROKS010000025">
    <property type="protein sequence ID" value="KAK1786409.1"/>
    <property type="molecule type" value="Genomic_DNA"/>
</dbReference>
<evidence type="ECO:0008006" key="10">
    <source>
        <dbReference type="Google" id="ProtNLM"/>
    </source>
</evidence>
<feature type="non-terminal residue" evidence="8">
    <location>
        <position position="759"/>
    </location>
</feature>
<dbReference type="Gene3D" id="1.10.880.10">
    <property type="entry name" value="Transcription factor, Skn-1-like, DNA-binding domain"/>
    <property type="match status" value="1"/>
</dbReference>
<dbReference type="Proteomes" id="UP001239994">
    <property type="component" value="Unassembled WGS sequence"/>
</dbReference>
<feature type="region of interest" description="Disordered" evidence="5">
    <location>
        <begin position="725"/>
        <end position="759"/>
    </location>
</feature>
<proteinExistence type="predicted"/>
<dbReference type="CDD" id="cd14719">
    <property type="entry name" value="bZIP_BACH"/>
    <property type="match status" value="1"/>
</dbReference>
<dbReference type="SUPFAM" id="SSF54695">
    <property type="entry name" value="POZ domain"/>
    <property type="match status" value="1"/>
</dbReference>
<dbReference type="PANTHER" id="PTHR46105:SF23">
    <property type="entry name" value="TRANSCRIPTION REGULATOR PROTEIN BACH1"/>
    <property type="match status" value="1"/>
</dbReference>
<evidence type="ECO:0000256" key="5">
    <source>
        <dbReference type="SAM" id="MobiDB-lite"/>
    </source>
</evidence>
<dbReference type="PROSITE" id="PS50097">
    <property type="entry name" value="BTB"/>
    <property type="match status" value="1"/>
</dbReference>
<feature type="domain" description="BTB" evidence="6">
    <location>
        <begin position="82"/>
        <end position="148"/>
    </location>
</feature>
<dbReference type="PROSITE" id="PS50217">
    <property type="entry name" value="BZIP"/>
    <property type="match status" value="1"/>
</dbReference>
<dbReference type="InterPro" id="IPR043321">
    <property type="entry name" value="bZIP_BACH"/>
</dbReference>
<keyword evidence="9" id="KW-1185">Reference proteome</keyword>
<evidence type="ECO:0000256" key="1">
    <source>
        <dbReference type="ARBA" id="ARBA00023015"/>
    </source>
</evidence>
<feature type="compositionally biased region" description="Polar residues" evidence="5">
    <location>
        <begin position="505"/>
        <end position="514"/>
    </location>
</feature>
<feature type="region of interest" description="Disordered" evidence="5">
    <location>
        <begin position="482"/>
        <end position="521"/>
    </location>
</feature>
<dbReference type="Pfam" id="PF00651">
    <property type="entry name" value="BTB"/>
    <property type="match status" value="1"/>
</dbReference>
<evidence type="ECO:0000313" key="9">
    <source>
        <dbReference type="Proteomes" id="UP001239994"/>
    </source>
</evidence>
<dbReference type="InterPro" id="IPR050457">
    <property type="entry name" value="ZnFinger_BTB_dom_contain"/>
</dbReference>
<protein>
    <recommendedName>
        <fullName evidence="10">BTB and CNC homology 1, basic leucine zipper transcription factor 1 b</fullName>
    </recommendedName>
</protein>
<evidence type="ECO:0000259" key="6">
    <source>
        <dbReference type="PROSITE" id="PS50097"/>
    </source>
</evidence>
<dbReference type="SMART" id="SM00338">
    <property type="entry name" value="BRLZ"/>
    <property type="match status" value="1"/>
</dbReference>
<dbReference type="PROSITE" id="PS00036">
    <property type="entry name" value="BZIP_BASIC"/>
    <property type="match status" value="1"/>
</dbReference>
<comment type="caution">
    <text evidence="8">The sequence shown here is derived from an EMBL/GenBank/DDBJ whole genome shotgun (WGS) entry which is preliminary data.</text>
</comment>
<feature type="domain" description="BZIP" evidence="7">
    <location>
        <begin position="624"/>
        <end position="682"/>
    </location>
</feature>
<dbReference type="PANTHER" id="PTHR46105">
    <property type="entry name" value="AGAP004733-PA"/>
    <property type="match status" value="1"/>
</dbReference>
<keyword evidence="1" id="KW-0805">Transcription regulation</keyword>
<dbReference type="Gene3D" id="3.30.710.10">
    <property type="entry name" value="Potassium Channel Kv1.1, Chain A"/>
    <property type="match status" value="1"/>
</dbReference>
<feature type="compositionally biased region" description="Polar residues" evidence="5">
    <location>
        <begin position="747"/>
        <end position="759"/>
    </location>
</feature>
<evidence type="ECO:0000259" key="7">
    <source>
        <dbReference type="PROSITE" id="PS50217"/>
    </source>
</evidence>
<name>A0AAD9DN27_9TELE</name>
<feature type="coiled-coil region" evidence="4">
    <location>
        <begin position="644"/>
        <end position="678"/>
    </location>
</feature>
<dbReference type="Pfam" id="PF03131">
    <property type="entry name" value="bZIP_Maf"/>
    <property type="match status" value="1"/>
</dbReference>
<organism evidence="8 9">
    <name type="scientific">Electrophorus voltai</name>
    <dbReference type="NCBI Taxonomy" id="2609070"/>
    <lineage>
        <taxon>Eukaryota</taxon>
        <taxon>Metazoa</taxon>
        <taxon>Chordata</taxon>
        <taxon>Craniata</taxon>
        <taxon>Vertebrata</taxon>
        <taxon>Euteleostomi</taxon>
        <taxon>Actinopterygii</taxon>
        <taxon>Neopterygii</taxon>
        <taxon>Teleostei</taxon>
        <taxon>Ostariophysi</taxon>
        <taxon>Gymnotiformes</taxon>
        <taxon>Gymnotoidei</taxon>
        <taxon>Gymnotidae</taxon>
        <taxon>Electrophorus</taxon>
    </lineage>
</organism>
<reference evidence="8" key="1">
    <citation type="submission" date="2023-03" db="EMBL/GenBank/DDBJ databases">
        <title>Electrophorus voltai genome.</title>
        <authorList>
            <person name="Bian C."/>
        </authorList>
    </citation>
    <scope>NUCLEOTIDE SEQUENCE</scope>
    <source>
        <strain evidence="8">CB-2022</strain>
        <tissue evidence="8">Muscle</tissue>
    </source>
</reference>
<gene>
    <name evidence="8" type="ORF">P4O66_018097</name>
</gene>